<keyword evidence="1" id="KW-0812">Transmembrane</keyword>
<dbReference type="EMBL" id="CP001848">
    <property type="protein sequence ID" value="ADB16426.1"/>
    <property type="molecule type" value="Genomic_DNA"/>
</dbReference>
<reference evidence="2 3" key="1">
    <citation type="journal article" date="2009" name="Stand. Genomic Sci.">
        <title>Complete genome sequence of Pirellula staleyi type strain (ATCC 27377).</title>
        <authorList>
            <person name="Clum A."/>
            <person name="Tindall B.J."/>
            <person name="Sikorski J."/>
            <person name="Ivanova N."/>
            <person name="Mavrommatis K."/>
            <person name="Lucas S."/>
            <person name="Glavina del Rio T."/>
            <person name="Nolan M."/>
            <person name="Chen F."/>
            <person name="Tice H."/>
            <person name="Pitluck S."/>
            <person name="Cheng J.F."/>
            <person name="Chertkov O."/>
            <person name="Brettin T."/>
            <person name="Han C."/>
            <person name="Detter J.C."/>
            <person name="Kuske C."/>
            <person name="Bruce D."/>
            <person name="Goodwin L."/>
            <person name="Ovchinikova G."/>
            <person name="Pati A."/>
            <person name="Mikhailova N."/>
            <person name="Chen A."/>
            <person name="Palaniappan K."/>
            <person name="Land M."/>
            <person name="Hauser L."/>
            <person name="Chang Y.J."/>
            <person name="Jeffries C.D."/>
            <person name="Chain P."/>
            <person name="Rohde M."/>
            <person name="Goker M."/>
            <person name="Bristow J."/>
            <person name="Eisen J.A."/>
            <person name="Markowitz V."/>
            <person name="Hugenholtz P."/>
            <person name="Kyrpides N.C."/>
            <person name="Klenk H.P."/>
            <person name="Lapidus A."/>
        </authorList>
    </citation>
    <scope>NUCLEOTIDE SEQUENCE [LARGE SCALE GENOMIC DNA]</scope>
    <source>
        <strain evidence="3">ATCC 27377 / DSM 6068 / ICPB 4128</strain>
    </source>
</reference>
<dbReference type="STRING" id="530564.Psta_1751"/>
<keyword evidence="3" id="KW-1185">Reference proteome</keyword>
<dbReference type="AlphaFoldDB" id="D2QYX1"/>
<gene>
    <name evidence="2" type="ordered locus">Psta_1751</name>
</gene>
<keyword evidence="1" id="KW-0472">Membrane</keyword>
<proteinExistence type="predicted"/>
<accession>D2QYX1</accession>
<evidence type="ECO:0000313" key="3">
    <source>
        <dbReference type="Proteomes" id="UP000001887"/>
    </source>
</evidence>
<protein>
    <submittedName>
        <fullName evidence="2">Uncharacterized protein</fullName>
    </submittedName>
</protein>
<dbReference type="Proteomes" id="UP000001887">
    <property type="component" value="Chromosome"/>
</dbReference>
<sequence>MVRFVLIVILLGTALVTPFVVHRMRHAPHRLEQGTQHIVWAGIGLQAFCFVLIFLVWWMFR</sequence>
<evidence type="ECO:0000313" key="2">
    <source>
        <dbReference type="EMBL" id="ADB16426.1"/>
    </source>
</evidence>
<feature type="transmembrane region" description="Helical" evidence="1">
    <location>
        <begin position="39"/>
        <end position="60"/>
    </location>
</feature>
<evidence type="ECO:0000256" key="1">
    <source>
        <dbReference type="SAM" id="Phobius"/>
    </source>
</evidence>
<name>D2QYX1_PIRSD</name>
<organism evidence="2 3">
    <name type="scientific">Pirellula staleyi (strain ATCC 27377 / DSM 6068 / ICPB 4128)</name>
    <name type="common">Pirella staleyi</name>
    <dbReference type="NCBI Taxonomy" id="530564"/>
    <lineage>
        <taxon>Bacteria</taxon>
        <taxon>Pseudomonadati</taxon>
        <taxon>Planctomycetota</taxon>
        <taxon>Planctomycetia</taxon>
        <taxon>Pirellulales</taxon>
        <taxon>Pirellulaceae</taxon>
        <taxon>Pirellula</taxon>
    </lineage>
</organism>
<keyword evidence="1" id="KW-1133">Transmembrane helix</keyword>
<dbReference type="KEGG" id="psl:Psta_1751"/>
<dbReference type="HOGENOM" id="CLU_2918692_0_0_0"/>